<feature type="compositionally biased region" description="Basic and acidic residues" evidence="1">
    <location>
        <begin position="25"/>
        <end position="36"/>
    </location>
</feature>
<name>A0AAW1LXT9_POPJA</name>
<organism evidence="2 3">
    <name type="scientific">Popillia japonica</name>
    <name type="common">Japanese beetle</name>
    <dbReference type="NCBI Taxonomy" id="7064"/>
    <lineage>
        <taxon>Eukaryota</taxon>
        <taxon>Metazoa</taxon>
        <taxon>Ecdysozoa</taxon>
        <taxon>Arthropoda</taxon>
        <taxon>Hexapoda</taxon>
        <taxon>Insecta</taxon>
        <taxon>Pterygota</taxon>
        <taxon>Neoptera</taxon>
        <taxon>Endopterygota</taxon>
        <taxon>Coleoptera</taxon>
        <taxon>Polyphaga</taxon>
        <taxon>Scarabaeiformia</taxon>
        <taxon>Scarabaeidae</taxon>
        <taxon>Rutelinae</taxon>
        <taxon>Popillia</taxon>
    </lineage>
</organism>
<keyword evidence="3" id="KW-1185">Reference proteome</keyword>
<evidence type="ECO:0000313" key="2">
    <source>
        <dbReference type="EMBL" id="KAK9739031.1"/>
    </source>
</evidence>
<feature type="compositionally biased region" description="Basic and acidic residues" evidence="1">
    <location>
        <begin position="68"/>
        <end position="77"/>
    </location>
</feature>
<accession>A0AAW1LXT9</accession>
<dbReference type="EMBL" id="JASPKY010000079">
    <property type="protein sequence ID" value="KAK9739031.1"/>
    <property type="molecule type" value="Genomic_DNA"/>
</dbReference>
<dbReference type="AlphaFoldDB" id="A0AAW1LXT9"/>
<reference evidence="2 3" key="1">
    <citation type="journal article" date="2024" name="BMC Genomics">
        <title>De novo assembly and annotation of Popillia japonica's genome with initial clues to its potential as an invasive pest.</title>
        <authorList>
            <person name="Cucini C."/>
            <person name="Boschi S."/>
            <person name="Funari R."/>
            <person name="Cardaioli E."/>
            <person name="Iannotti N."/>
            <person name="Marturano G."/>
            <person name="Paoli F."/>
            <person name="Bruttini M."/>
            <person name="Carapelli A."/>
            <person name="Frati F."/>
            <person name="Nardi F."/>
        </authorList>
    </citation>
    <scope>NUCLEOTIDE SEQUENCE [LARGE SCALE GENOMIC DNA]</scope>
    <source>
        <strain evidence="2">DMR45628</strain>
    </source>
</reference>
<dbReference type="Proteomes" id="UP001458880">
    <property type="component" value="Unassembled WGS sequence"/>
</dbReference>
<comment type="caution">
    <text evidence="2">The sequence shown here is derived from an EMBL/GenBank/DDBJ whole genome shotgun (WGS) entry which is preliminary data.</text>
</comment>
<protein>
    <submittedName>
        <fullName evidence="2">Uncharacterized protein</fullName>
    </submittedName>
</protein>
<sequence>MKSHSILPSPRRVSRWSGENNKNPAENRNKTREQTRMKINRIGSTERANEGHTENIRRRRQRLGSTERANEGHTENIRRRRQRQPSALLLLRTRRGTHKRCDVGRRDHSLHPEANEIGTPP</sequence>
<proteinExistence type="predicted"/>
<evidence type="ECO:0000256" key="1">
    <source>
        <dbReference type="SAM" id="MobiDB-lite"/>
    </source>
</evidence>
<feature type="region of interest" description="Disordered" evidence="1">
    <location>
        <begin position="1"/>
        <end position="121"/>
    </location>
</feature>
<feature type="compositionally biased region" description="Basic and acidic residues" evidence="1">
    <location>
        <begin position="99"/>
        <end position="114"/>
    </location>
</feature>
<gene>
    <name evidence="2" type="ORF">QE152_g9324</name>
</gene>
<feature type="compositionally biased region" description="Basic and acidic residues" evidence="1">
    <location>
        <begin position="47"/>
        <end position="56"/>
    </location>
</feature>
<evidence type="ECO:0000313" key="3">
    <source>
        <dbReference type="Proteomes" id="UP001458880"/>
    </source>
</evidence>